<keyword evidence="2" id="KW-1185">Reference proteome</keyword>
<dbReference type="Pfam" id="PF09677">
    <property type="entry name" value="TrbI_Ftype"/>
    <property type="match status" value="1"/>
</dbReference>
<dbReference type="Proteomes" id="UP000092695">
    <property type="component" value="Chromosome"/>
</dbReference>
<protein>
    <recommendedName>
        <fullName evidence="3">Type-F conjugative transfer system protein TrbI</fullName>
    </recommendedName>
</protein>
<dbReference type="STRING" id="1548547.BA177_01245"/>
<dbReference type="EMBL" id="CP016268">
    <property type="protein sequence ID" value="ANO50028.1"/>
    <property type="molecule type" value="Genomic_DNA"/>
</dbReference>
<evidence type="ECO:0000313" key="1">
    <source>
        <dbReference type="EMBL" id="ANO50028.1"/>
    </source>
</evidence>
<evidence type="ECO:0008006" key="3">
    <source>
        <dbReference type="Google" id="ProtNLM"/>
    </source>
</evidence>
<proteinExistence type="predicted"/>
<gene>
    <name evidence="1" type="ORF">BA177_01245</name>
</gene>
<sequence>MSGAVAALAVLAGQSLLAPPPLRVATVDINSLVLGEIERLQQRGMDPARAEAYAQLWGPLLDKSVRGIADDYGVVLLASPAVAAGAPDLTNVLKERLDRDLDAFP</sequence>
<dbReference type="InterPro" id="IPR014115">
    <property type="entry name" value="TrbI_Ftype"/>
</dbReference>
<name>A0A193LC32_9GAMM</name>
<dbReference type="KEGG" id="woc:BA177_01245"/>
<organism evidence="1 2">
    <name type="scientific">Woeseia oceani</name>
    <dbReference type="NCBI Taxonomy" id="1548547"/>
    <lineage>
        <taxon>Bacteria</taxon>
        <taxon>Pseudomonadati</taxon>
        <taxon>Pseudomonadota</taxon>
        <taxon>Gammaproteobacteria</taxon>
        <taxon>Woeseiales</taxon>
        <taxon>Woeseiaceae</taxon>
        <taxon>Woeseia</taxon>
    </lineage>
</organism>
<dbReference type="AlphaFoldDB" id="A0A193LC32"/>
<accession>A0A193LC32</accession>
<evidence type="ECO:0000313" key="2">
    <source>
        <dbReference type="Proteomes" id="UP000092695"/>
    </source>
</evidence>
<reference evidence="1 2" key="1">
    <citation type="submission" date="2016-06" db="EMBL/GenBank/DDBJ databases">
        <title>Complete genome sequence of a deep-branching marine Gamma Proteobacterium Woeseia oceani type strain XK5.</title>
        <authorList>
            <person name="Mu D."/>
            <person name="Du Z."/>
        </authorList>
    </citation>
    <scope>NUCLEOTIDE SEQUENCE [LARGE SCALE GENOMIC DNA]</scope>
    <source>
        <strain evidence="1 2">XK5</strain>
    </source>
</reference>